<name>A0AAN5LDG6_KLEOX</name>
<accession>A0AAN5LDG6</accession>
<feature type="domain" description="Uncharacterized protein TP-0789" evidence="6">
    <location>
        <begin position="84"/>
        <end position="257"/>
    </location>
</feature>
<feature type="chain" id="PRO_5042962694" evidence="5">
    <location>
        <begin position="23"/>
        <end position="275"/>
    </location>
</feature>
<keyword evidence="7" id="KW-0449">Lipoprotein</keyword>
<reference evidence="7" key="1">
    <citation type="journal article" date="2018" name="Genome Biol.">
        <title>SKESA: strategic k-mer extension for scrupulous assemblies.</title>
        <authorList>
            <person name="Souvorov A."/>
            <person name="Agarwala R."/>
            <person name="Lipman D.J."/>
        </authorList>
    </citation>
    <scope>NUCLEOTIDE SEQUENCE</scope>
    <source>
        <strain evidence="7">R404</strain>
    </source>
</reference>
<dbReference type="InterPro" id="IPR029046">
    <property type="entry name" value="LolA/LolB/LppX"/>
</dbReference>
<proteinExistence type="predicted"/>
<evidence type="ECO:0000256" key="2">
    <source>
        <dbReference type="ARBA" id="ARBA00022448"/>
    </source>
</evidence>
<dbReference type="InterPro" id="IPR033399">
    <property type="entry name" value="TP_0789-like"/>
</dbReference>
<reference evidence="7" key="2">
    <citation type="submission" date="2020-11" db="EMBL/GenBank/DDBJ databases">
        <authorList>
            <consortium name="NCBI Pathogen Detection Project"/>
        </authorList>
    </citation>
    <scope>NUCLEOTIDE SEQUENCE</scope>
    <source>
        <strain evidence="7">R404</strain>
    </source>
</reference>
<evidence type="ECO:0000259" key="6">
    <source>
        <dbReference type="Pfam" id="PF17131"/>
    </source>
</evidence>
<gene>
    <name evidence="7" type="ORF">I8Y21_005521</name>
</gene>
<comment type="subunit">
    <text evidence="1">Monomer.</text>
</comment>
<dbReference type="InterPro" id="IPR011220">
    <property type="entry name" value="UCP028205"/>
</dbReference>
<keyword evidence="2" id="KW-0813">Transport</keyword>
<feature type="signal peptide" evidence="5">
    <location>
        <begin position="1"/>
        <end position="22"/>
    </location>
</feature>
<dbReference type="Proteomes" id="UP000856143">
    <property type="component" value="Unassembled WGS sequence"/>
</dbReference>
<keyword evidence="4" id="KW-0653">Protein transport</keyword>
<dbReference type="CDD" id="cd16329">
    <property type="entry name" value="LolA_like"/>
    <property type="match status" value="1"/>
</dbReference>
<protein>
    <submittedName>
        <fullName evidence="7">Outer membrane lipoprotein-sorting protein</fullName>
    </submittedName>
</protein>
<evidence type="ECO:0000256" key="5">
    <source>
        <dbReference type="SAM" id="SignalP"/>
    </source>
</evidence>
<evidence type="ECO:0000313" key="8">
    <source>
        <dbReference type="Proteomes" id="UP000856143"/>
    </source>
</evidence>
<dbReference type="AlphaFoldDB" id="A0AAN5LDG6"/>
<dbReference type="EMBL" id="DACSEO010000114">
    <property type="protein sequence ID" value="HAT1684718.1"/>
    <property type="molecule type" value="Genomic_DNA"/>
</dbReference>
<dbReference type="GO" id="GO:0015031">
    <property type="term" value="P:protein transport"/>
    <property type="evidence" value="ECO:0007669"/>
    <property type="project" value="UniProtKB-KW"/>
</dbReference>
<organism evidence="7 8">
    <name type="scientific">Klebsiella oxytoca</name>
    <dbReference type="NCBI Taxonomy" id="571"/>
    <lineage>
        <taxon>Bacteria</taxon>
        <taxon>Pseudomonadati</taxon>
        <taxon>Pseudomonadota</taxon>
        <taxon>Gammaproteobacteria</taxon>
        <taxon>Enterobacterales</taxon>
        <taxon>Enterobacteriaceae</taxon>
        <taxon>Klebsiella/Raoultella group</taxon>
        <taxon>Klebsiella</taxon>
    </lineage>
</organism>
<sequence length="275" mass="31945">MKHLKLRLLILITFFSSSWVIAETPAPQAIDIIRLADDIRSPNVPFRYTVTVLEYKEGGEQPESKQILDVSMRFMKPENGSRADARSLVRFIYPPRDKGKIMLSDWYDLWFYTPELRKPIPISPAQRLSGQISNADVIVTNFEYAYDSTIEGTEPCGQKVCYRLSLIRKSDKVTYPKVIYLVEQGDDFRPYQASYYSLDNQLLKKVSYKNYQKILGKYRPSEIVVQSARYAKGYSVMKYSNVRLEKLPEYFFTKEAMLRGGAMKISLYVLILFLL</sequence>
<dbReference type="SUPFAM" id="SSF89392">
    <property type="entry name" value="Prokaryotic lipoproteins and lipoprotein localization factors"/>
    <property type="match status" value="1"/>
</dbReference>
<evidence type="ECO:0000256" key="1">
    <source>
        <dbReference type="ARBA" id="ARBA00011245"/>
    </source>
</evidence>
<evidence type="ECO:0000313" key="7">
    <source>
        <dbReference type="EMBL" id="HAT1684718.1"/>
    </source>
</evidence>
<evidence type="ECO:0000256" key="3">
    <source>
        <dbReference type="ARBA" id="ARBA00022729"/>
    </source>
</evidence>
<dbReference type="PIRSF" id="PIRSF028205">
    <property type="entry name" value="UCP028205"/>
    <property type="match status" value="1"/>
</dbReference>
<comment type="caution">
    <text evidence="7">The sequence shown here is derived from an EMBL/GenBank/DDBJ whole genome shotgun (WGS) entry which is preliminary data.</text>
</comment>
<evidence type="ECO:0000256" key="4">
    <source>
        <dbReference type="ARBA" id="ARBA00022927"/>
    </source>
</evidence>
<dbReference type="Pfam" id="PF17131">
    <property type="entry name" value="LolA_like"/>
    <property type="match status" value="1"/>
</dbReference>
<dbReference type="Gene3D" id="2.50.20.10">
    <property type="entry name" value="Lipoprotein localisation LolA/LolB/LppX"/>
    <property type="match status" value="1"/>
</dbReference>
<keyword evidence="3 5" id="KW-0732">Signal</keyword>